<evidence type="ECO:0000259" key="8">
    <source>
        <dbReference type="PROSITE" id="PS50850"/>
    </source>
</evidence>
<feature type="transmembrane region" description="Helical" evidence="7">
    <location>
        <begin position="162"/>
        <end position="183"/>
    </location>
</feature>
<evidence type="ECO:0000313" key="10">
    <source>
        <dbReference type="Proteomes" id="UP000006867"/>
    </source>
</evidence>
<keyword evidence="10" id="KW-1185">Reference proteome</keyword>
<dbReference type="InterPro" id="IPR020846">
    <property type="entry name" value="MFS_dom"/>
</dbReference>
<dbReference type="RefSeq" id="WP_003326751.1">
    <property type="nucleotide sequence ID" value="NC_014639.1"/>
</dbReference>
<protein>
    <submittedName>
        <fullName evidence="9">Efflux transporter</fullName>
    </submittedName>
</protein>
<accession>A0ABN3ZE88</accession>
<dbReference type="Gene3D" id="1.20.1720.10">
    <property type="entry name" value="Multidrug resistance protein D"/>
    <property type="match status" value="1"/>
</dbReference>
<name>A0ABN3ZE88_BACA1</name>
<dbReference type="EMBL" id="CP002207">
    <property type="protein sequence ID" value="ADP34015.1"/>
    <property type="molecule type" value="Genomic_DNA"/>
</dbReference>
<feature type="transmembrane region" description="Helical" evidence="7">
    <location>
        <begin position="348"/>
        <end position="367"/>
    </location>
</feature>
<evidence type="ECO:0000256" key="6">
    <source>
        <dbReference type="ARBA" id="ARBA00023136"/>
    </source>
</evidence>
<evidence type="ECO:0000256" key="7">
    <source>
        <dbReference type="SAM" id="Phobius"/>
    </source>
</evidence>
<feature type="transmembrane region" description="Helical" evidence="7">
    <location>
        <begin position="75"/>
        <end position="98"/>
    </location>
</feature>
<feature type="transmembrane region" description="Helical" evidence="7">
    <location>
        <begin position="104"/>
        <end position="121"/>
    </location>
</feature>
<feature type="transmembrane region" description="Helical" evidence="7">
    <location>
        <begin position="379"/>
        <end position="396"/>
    </location>
</feature>
<dbReference type="PRINTS" id="PR01036">
    <property type="entry name" value="TCRTETB"/>
</dbReference>
<feature type="transmembrane region" description="Helical" evidence="7">
    <location>
        <begin position="260"/>
        <end position="283"/>
    </location>
</feature>
<sequence>MGSRKEWALIVSLLLGAILVPINSTMIAVALSSISNTYDESLASITWVVTVYLIVMAVTQPIAGKLGDMYGNKTMYLWGVGLFLIASLGCALSPSLLLLNIFRALQAVGGALLTPNSIAIIRHVVSEKRLPKVFGFFGLGAGLGAALGPFIGSILIDSFSWHSIFWVNIPFLAIALFTAMTMFPKYKEKKSDAPLDIIGSALLAVSIISIILLTKNAESWGYLIYGLLILLFVPLFFRWELRTKHPVIDLSLFKNSTFTNANLSVMLSNLMMYAVLLIMPLFMTSQFGLETSKSGMALSVFSIFMSASNWVGAQLHNKWGARKVIFLSFAMMAGANILFLLLSQSHSIVFLMVSLILGGLASGVGLTSMQVSSLSTVDAGMSGTASGIFSTFRYFGSITSSALIGLISGFHILFIILIGVSVIGIFVSLGIKPAETASVQKNSA</sequence>
<evidence type="ECO:0000256" key="5">
    <source>
        <dbReference type="ARBA" id="ARBA00022989"/>
    </source>
</evidence>
<dbReference type="CDD" id="cd17321">
    <property type="entry name" value="MFS_MMR_MDR_like"/>
    <property type="match status" value="1"/>
</dbReference>
<keyword evidence="5 7" id="KW-1133">Transmembrane helix</keyword>
<feature type="transmembrane region" description="Helical" evidence="7">
    <location>
        <begin position="220"/>
        <end position="239"/>
    </location>
</feature>
<feature type="transmembrane region" description="Helical" evidence="7">
    <location>
        <begin position="402"/>
        <end position="431"/>
    </location>
</feature>
<reference evidence="9 10" key="1">
    <citation type="journal article" date="2011" name="Front. Microbiol.">
        <title>Genomic signatures of strain selection and enhancement in Bacillus atrophaeus var. globigii, a historical biowarfare simulant.</title>
        <authorList>
            <person name="Gibbons H.S."/>
            <person name="Broomall S.M."/>
            <person name="McNew L.A."/>
            <person name="Daligault H."/>
            <person name="Chapman C."/>
            <person name="Bruce D."/>
            <person name="Karavis M."/>
            <person name="Krepps M."/>
            <person name="McGregor P.A."/>
            <person name="Hong C."/>
            <person name="Park K.H."/>
            <person name="Akmal A."/>
            <person name="Feldman A."/>
            <person name="Lin J.S."/>
            <person name="Chang W.E."/>
            <person name="Higgs B.W."/>
            <person name="Demirev P."/>
            <person name="Lindquist J."/>
            <person name="Liem A."/>
            <person name="Fochler E."/>
            <person name="Read T.D."/>
            <person name="Tapia R."/>
            <person name="Johnson S."/>
            <person name="Bishop-Lilly K.A."/>
            <person name="Detter C."/>
            <person name="Han C."/>
            <person name="Sozhamannan S."/>
            <person name="Rosenzweig C.N."/>
            <person name="Skowronski E.W."/>
        </authorList>
    </citation>
    <scope>NUCLEOTIDE SEQUENCE [LARGE SCALE GENOMIC DNA]</scope>
    <source>
        <strain evidence="9 10">1942</strain>
    </source>
</reference>
<evidence type="ECO:0000256" key="1">
    <source>
        <dbReference type="ARBA" id="ARBA00004651"/>
    </source>
</evidence>
<keyword evidence="6 7" id="KW-0472">Membrane</keyword>
<dbReference type="Proteomes" id="UP000006867">
    <property type="component" value="Chromosome"/>
</dbReference>
<keyword evidence="4 7" id="KW-0812">Transmembrane</keyword>
<keyword evidence="2" id="KW-0813">Transport</keyword>
<feature type="transmembrane region" description="Helical" evidence="7">
    <location>
        <begin position="42"/>
        <end position="63"/>
    </location>
</feature>
<feature type="transmembrane region" description="Helical" evidence="7">
    <location>
        <begin position="324"/>
        <end position="342"/>
    </location>
</feature>
<dbReference type="Pfam" id="PF07690">
    <property type="entry name" value="MFS_1"/>
    <property type="match status" value="2"/>
</dbReference>
<keyword evidence="3" id="KW-1003">Cell membrane</keyword>
<organism evidence="9 10">
    <name type="scientific">Bacillus atrophaeus (strain 1942)</name>
    <dbReference type="NCBI Taxonomy" id="720555"/>
    <lineage>
        <taxon>Bacteria</taxon>
        <taxon>Bacillati</taxon>
        <taxon>Bacillota</taxon>
        <taxon>Bacilli</taxon>
        <taxon>Bacillales</taxon>
        <taxon>Bacillaceae</taxon>
        <taxon>Bacillus</taxon>
    </lineage>
</organism>
<evidence type="ECO:0000256" key="3">
    <source>
        <dbReference type="ARBA" id="ARBA00022475"/>
    </source>
</evidence>
<dbReference type="PANTHER" id="PTHR42718">
    <property type="entry name" value="MAJOR FACILITATOR SUPERFAMILY MULTIDRUG TRANSPORTER MFSC"/>
    <property type="match status" value="1"/>
</dbReference>
<evidence type="ECO:0000256" key="2">
    <source>
        <dbReference type="ARBA" id="ARBA00022448"/>
    </source>
</evidence>
<feature type="transmembrane region" description="Helical" evidence="7">
    <location>
        <begin position="133"/>
        <end position="156"/>
    </location>
</feature>
<proteinExistence type="predicted"/>
<dbReference type="PROSITE" id="PS50850">
    <property type="entry name" value="MFS"/>
    <property type="match status" value="1"/>
</dbReference>
<dbReference type="PANTHER" id="PTHR42718:SF46">
    <property type="entry name" value="BLR6921 PROTEIN"/>
    <property type="match status" value="1"/>
</dbReference>
<evidence type="ECO:0000256" key="4">
    <source>
        <dbReference type="ARBA" id="ARBA00022692"/>
    </source>
</evidence>
<dbReference type="InterPro" id="IPR011701">
    <property type="entry name" value="MFS"/>
</dbReference>
<dbReference type="InterPro" id="IPR036259">
    <property type="entry name" value="MFS_trans_sf"/>
</dbReference>
<comment type="subcellular location">
    <subcellularLocation>
        <location evidence="1">Cell membrane</location>
        <topology evidence="1">Multi-pass membrane protein</topology>
    </subcellularLocation>
</comment>
<evidence type="ECO:0000313" key="9">
    <source>
        <dbReference type="EMBL" id="ADP34015.1"/>
    </source>
</evidence>
<dbReference type="SUPFAM" id="SSF103473">
    <property type="entry name" value="MFS general substrate transporter"/>
    <property type="match status" value="1"/>
</dbReference>
<feature type="transmembrane region" description="Helical" evidence="7">
    <location>
        <begin position="195"/>
        <end position="214"/>
    </location>
</feature>
<feature type="transmembrane region" description="Helical" evidence="7">
    <location>
        <begin position="295"/>
        <end position="312"/>
    </location>
</feature>
<gene>
    <name evidence="9" type="ordered locus">BATR1942_15480</name>
</gene>
<dbReference type="Gene3D" id="1.20.1250.20">
    <property type="entry name" value="MFS general substrate transporter like domains"/>
    <property type="match status" value="1"/>
</dbReference>
<feature type="domain" description="Major facilitator superfamily (MFS) profile" evidence="8">
    <location>
        <begin position="9"/>
        <end position="436"/>
    </location>
</feature>